<gene>
    <name evidence="1" type="ORF">IHE45_02G021800</name>
</gene>
<evidence type="ECO:0000313" key="2">
    <source>
        <dbReference type="Proteomes" id="UP000827976"/>
    </source>
</evidence>
<dbReference type="EC" id="2.7.11.1" evidence="1"/>
<name>A0ACB7WPJ7_DIOAL</name>
<sequence>MVDVNSFFILEKELGRGQFGVTYLCTERSTKHKYACKSVSKQKLVSKNDVQDMRREIMILQHLTGQPNIVEFKGAYEDENSVHLVMELCEGQLYDRIIAKGAYSEKEAAALCRDIVNVVHVCHFMGVIHRDLKLENFLLAKRDTSEIKAIDFGLSIFFEEGKVYKELVGSAYYVAPEVLRRNYGKEIDVWSAGVILYILLCGMPPFCWRDTEKGIFDAILQGHVDLKSAPWPSISNGAKDLIKKMLTQNPRKRITAAQALEHPWLRVGGEAPDKPISSAVQDRLKQFRAMNKMKKLALKVIAENLSEEDIKGLQQMFKNMDTDQSGTITYEELKVGLSRLGSRLTENEIRQLMDAADVDKSGSIDYIEFITAIMHRHRLDNDENLYNAFQFFDMDGSGYITRDEIKQAMQEYGMGDDATIDEIIDEIIDDVDIDKDGRIDFEEFVAMMRKGHT</sequence>
<comment type="caution">
    <text evidence="1">The sequence shown here is derived from an EMBL/GenBank/DDBJ whole genome shotgun (WGS) entry which is preliminary data.</text>
</comment>
<organism evidence="1 2">
    <name type="scientific">Dioscorea alata</name>
    <name type="common">Purple yam</name>
    <dbReference type="NCBI Taxonomy" id="55571"/>
    <lineage>
        <taxon>Eukaryota</taxon>
        <taxon>Viridiplantae</taxon>
        <taxon>Streptophyta</taxon>
        <taxon>Embryophyta</taxon>
        <taxon>Tracheophyta</taxon>
        <taxon>Spermatophyta</taxon>
        <taxon>Magnoliopsida</taxon>
        <taxon>Liliopsida</taxon>
        <taxon>Dioscoreales</taxon>
        <taxon>Dioscoreaceae</taxon>
        <taxon>Dioscorea</taxon>
    </lineage>
</organism>
<keyword evidence="1" id="KW-0418">Kinase</keyword>
<evidence type="ECO:0000313" key="1">
    <source>
        <dbReference type="EMBL" id="KAH7690051.1"/>
    </source>
</evidence>
<accession>A0ACB7WPJ7</accession>
<keyword evidence="1" id="KW-0723">Serine/threonine-protein kinase</keyword>
<dbReference type="EMBL" id="CM037012">
    <property type="protein sequence ID" value="KAH7690051.1"/>
    <property type="molecule type" value="Genomic_DNA"/>
</dbReference>
<proteinExistence type="predicted"/>
<protein>
    <submittedName>
        <fullName evidence="1">Non-specific serine/threonine protein kinase protein</fullName>
        <ecNumber evidence="1">2.7.11.1</ecNumber>
    </submittedName>
</protein>
<keyword evidence="1" id="KW-0808">Transferase</keyword>
<dbReference type="Proteomes" id="UP000827976">
    <property type="component" value="Chromosome 2"/>
</dbReference>
<keyword evidence="2" id="KW-1185">Reference proteome</keyword>
<reference evidence="2" key="1">
    <citation type="journal article" date="2022" name="Nat. Commun.">
        <title>Chromosome evolution and the genetic basis of agronomically important traits in greater yam.</title>
        <authorList>
            <person name="Bredeson J.V."/>
            <person name="Lyons J.B."/>
            <person name="Oniyinde I.O."/>
            <person name="Okereke N.R."/>
            <person name="Kolade O."/>
            <person name="Nnabue I."/>
            <person name="Nwadili C.O."/>
            <person name="Hribova E."/>
            <person name="Parker M."/>
            <person name="Nwogha J."/>
            <person name="Shu S."/>
            <person name="Carlson J."/>
            <person name="Kariba R."/>
            <person name="Muthemba S."/>
            <person name="Knop K."/>
            <person name="Barton G.J."/>
            <person name="Sherwood A.V."/>
            <person name="Lopez-Montes A."/>
            <person name="Asiedu R."/>
            <person name="Jamnadass R."/>
            <person name="Muchugi A."/>
            <person name="Goodstein D."/>
            <person name="Egesi C.N."/>
            <person name="Featherston J."/>
            <person name="Asfaw A."/>
            <person name="Simpson G.G."/>
            <person name="Dolezel J."/>
            <person name="Hendre P.S."/>
            <person name="Van Deynze A."/>
            <person name="Kumar P.L."/>
            <person name="Obidiegwu J.E."/>
            <person name="Bhattacharjee R."/>
            <person name="Rokhsar D.S."/>
        </authorList>
    </citation>
    <scope>NUCLEOTIDE SEQUENCE [LARGE SCALE GENOMIC DNA]</scope>
    <source>
        <strain evidence="2">cv. TDa95/00328</strain>
    </source>
</reference>